<keyword evidence="1" id="KW-0547">Nucleotide-binding</keyword>
<evidence type="ECO:0000256" key="1">
    <source>
        <dbReference type="ARBA" id="ARBA00022741"/>
    </source>
</evidence>
<evidence type="ECO:0000256" key="2">
    <source>
        <dbReference type="ARBA" id="ARBA00022801"/>
    </source>
</evidence>
<keyword evidence="2" id="KW-0378">Hydrolase</keyword>
<evidence type="ECO:0000259" key="4">
    <source>
        <dbReference type="PROSITE" id="PS51084"/>
    </source>
</evidence>
<dbReference type="InterPro" id="IPR011146">
    <property type="entry name" value="HIT-like"/>
</dbReference>
<dbReference type="EMBL" id="JADAQX010000244">
    <property type="protein sequence ID" value="KAF8821055.1"/>
    <property type="molecule type" value="Genomic_DNA"/>
</dbReference>
<accession>A0ABQ7JAS5</accession>
<feature type="short sequence motif" description="Histidine triad motif" evidence="3">
    <location>
        <begin position="125"/>
        <end position="129"/>
    </location>
</feature>
<organism evidence="5 6">
    <name type="scientific">Cardiosporidium cionae</name>
    <dbReference type="NCBI Taxonomy" id="476202"/>
    <lineage>
        <taxon>Eukaryota</taxon>
        <taxon>Sar</taxon>
        <taxon>Alveolata</taxon>
        <taxon>Apicomplexa</taxon>
        <taxon>Aconoidasida</taxon>
        <taxon>Nephromycida</taxon>
        <taxon>Cardiosporidium</taxon>
    </lineage>
</organism>
<dbReference type="Proteomes" id="UP000823046">
    <property type="component" value="Unassembled WGS sequence"/>
</dbReference>
<gene>
    <name evidence="5" type="ORF">IE077_002507</name>
</gene>
<dbReference type="PANTHER" id="PTHR12486">
    <property type="entry name" value="APRATAXIN-RELATED"/>
    <property type="match status" value="1"/>
</dbReference>
<dbReference type="PROSITE" id="PS51084">
    <property type="entry name" value="HIT_2"/>
    <property type="match status" value="1"/>
</dbReference>
<name>A0ABQ7JAS5_9APIC</name>
<comment type="caution">
    <text evidence="5">The sequence shown here is derived from an EMBL/GenBank/DDBJ whole genome shotgun (WGS) entry which is preliminary data.</text>
</comment>
<evidence type="ECO:0000313" key="5">
    <source>
        <dbReference type="EMBL" id="KAF8821055.1"/>
    </source>
</evidence>
<dbReference type="PANTHER" id="PTHR12486:SF5">
    <property type="entry name" value="ADENOSINE 5'-MONOPHOSPHORAMIDASE HINT3"/>
    <property type="match status" value="1"/>
</dbReference>
<evidence type="ECO:0000313" key="6">
    <source>
        <dbReference type="Proteomes" id="UP000823046"/>
    </source>
</evidence>
<evidence type="ECO:0000256" key="3">
    <source>
        <dbReference type="PROSITE-ProRule" id="PRU00464"/>
    </source>
</evidence>
<proteinExistence type="predicted"/>
<sequence>MVQKPHAQVKGVIYSKNGEILSCVFCRIYAGNQIPAQRILYKDSSVFVIMPRSPCARIHLLICPVEHIHNINSLCTADLALLHHMKSIANKILFGKHYSQFGAQNDCADSHRFVFHVPPWNSIDHLHLHALLLPFHKFGSKISYSFAFTPWCCSLDRLVISLKHQPRDKSSKRYNAENKITTERSDHKSESALITLKILDDTAHAISSSVSGTSDTPVTSISDPFLQTEDETSILVQSALFPSTDENVGNGAYLSSNNTLPRRWLSWHFFNRKRLRSKTSNYECARCSRCYPALLSSLC</sequence>
<feature type="domain" description="HIT" evidence="4">
    <location>
        <begin position="24"/>
        <end position="144"/>
    </location>
</feature>
<protein>
    <recommendedName>
        <fullName evidence="4">HIT domain-containing protein</fullName>
    </recommendedName>
</protein>
<dbReference type="SUPFAM" id="SSF54197">
    <property type="entry name" value="HIT-like"/>
    <property type="match status" value="1"/>
</dbReference>
<dbReference type="Pfam" id="PF11969">
    <property type="entry name" value="DcpS_C"/>
    <property type="match status" value="1"/>
</dbReference>
<dbReference type="InterPro" id="IPR036265">
    <property type="entry name" value="HIT-like_sf"/>
</dbReference>
<keyword evidence="6" id="KW-1185">Reference proteome</keyword>
<dbReference type="Gene3D" id="3.30.428.10">
    <property type="entry name" value="HIT-like"/>
    <property type="match status" value="1"/>
</dbReference>
<reference evidence="5 6" key="1">
    <citation type="journal article" date="2020" name="bioRxiv">
        <title>Metabolic contributions of an alphaproteobacterial endosymbiont in the apicomplexan Cardiosporidium cionae.</title>
        <authorList>
            <person name="Hunter E.S."/>
            <person name="Paight C.J."/>
            <person name="Lane C.E."/>
        </authorList>
    </citation>
    <scope>NUCLEOTIDE SEQUENCE [LARGE SCALE GENOMIC DNA]</scope>
    <source>
        <strain evidence="5">ESH_2018</strain>
    </source>
</reference>